<name>A0A1Y2LFG4_9PROT</name>
<accession>A0A1Y2LFG4</accession>
<dbReference type="AlphaFoldDB" id="A0A1Y2LFG4"/>
<organism evidence="1 2">
    <name type="scientific">Thalassospira alkalitolerans</name>
    <dbReference type="NCBI Taxonomy" id="1293890"/>
    <lineage>
        <taxon>Bacteria</taxon>
        <taxon>Pseudomonadati</taxon>
        <taxon>Pseudomonadota</taxon>
        <taxon>Alphaproteobacteria</taxon>
        <taxon>Rhodospirillales</taxon>
        <taxon>Thalassospiraceae</taxon>
        <taxon>Thalassospira</taxon>
    </lineage>
</organism>
<comment type="caution">
    <text evidence="1">The sequence shown here is derived from an EMBL/GenBank/DDBJ whole genome shotgun (WGS) entry which is preliminary data.</text>
</comment>
<protein>
    <submittedName>
        <fullName evidence="1">Uncharacterized protein</fullName>
    </submittedName>
</protein>
<proteinExistence type="predicted"/>
<sequence length="84" mass="9559">MHSVALLTFQDGTSIAKNFVETKAKTIILRSFEQFVSIFTANTDFPQVKLLQQFFRSRRPIWPDPNMKKGAVAMTAPLHSNIHP</sequence>
<reference evidence="1 2" key="1">
    <citation type="submission" date="2014-03" db="EMBL/GenBank/DDBJ databases">
        <title>The draft genome sequence of Thalassospira alkalitolerans JCM 18968.</title>
        <authorList>
            <person name="Lai Q."/>
            <person name="Shao Z."/>
        </authorList>
    </citation>
    <scope>NUCLEOTIDE SEQUENCE [LARGE SCALE GENOMIC DNA]</scope>
    <source>
        <strain evidence="1 2">JCM 18968</strain>
    </source>
</reference>
<evidence type="ECO:0000313" key="1">
    <source>
        <dbReference type="EMBL" id="OSQ48628.1"/>
    </source>
</evidence>
<keyword evidence="2" id="KW-1185">Reference proteome</keyword>
<dbReference type="Proteomes" id="UP000193396">
    <property type="component" value="Unassembled WGS sequence"/>
</dbReference>
<gene>
    <name evidence="1" type="ORF">TALK_06655</name>
</gene>
<dbReference type="EMBL" id="JFKB01000004">
    <property type="protein sequence ID" value="OSQ48628.1"/>
    <property type="molecule type" value="Genomic_DNA"/>
</dbReference>
<evidence type="ECO:0000313" key="2">
    <source>
        <dbReference type="Proteomes" id="UP000193396"/>
    </source>
</evidence>